<reference evidence="4 5" key="1">
    <citation type="submission" date="2019-10" db="EMBL/GenBank/DDBJ databases">
        <title>Nocardioides novel species isolated from the excrement of Marmot.</title>
        <authorList>
            <person name="Zhang G."/>
        </authorList>
    </citation>
    <scope>NUCLEOTIDE SEQUENCE [LARGE SCALE GENOMIC DNA]</scope>
    <source>
        <strain evidence="5">zg-579</strain>
    </source>
</reference>
<dbReference type="PRINTS" id="PR00313">
    <property type="entry name" value="CABNDNGRPT"/>
</dbReference>
<feature type="region of interest" description="Disordered" evidence="3">
    <location>
        <begin position="393"/>
        <end position="416"/>
    </location>
</feature>
<evidence type="ECO:0000313" key="5">
    <source>
        <dbReference type="Proteomes" id="UP000433406"/>
    </source>
</evidence>
<accession>A0A6I3J345</accession>
<dbReference type="GO" id="GO:0005576">
    <property type="term" value="C:extracellular region"/>
    <property type="evidence" value="ECO:0007669"/>
    <property type="project" value="UniProtKB-SubCell"/>
</dbReference>
<dbReference type="Proteomes" id="UP000433406">
    <property type="component" value="Unassembled WGS sequence"/>
</dbReference>
<dbReference type="InterPro" id="IPR050557">
    <property type="entry name" value="RTX_toxin/Mannuronan_C5-epim"/>
</dbReference>
<feature type="region of interest" description="Disordered" evidence="3">
    <location>
        <begin position="138"/>
        <end position="161"/>
    </location>
</feature>
<dbReference type="RefSeq" id="WP_154614723.1">
    <property type="nucleotide sequence ID" value="NZ_CP053660.1"/>
</dbReference>
<dbReference type="Pfam" id="PF00353">
    <property type="entry name" value="HemolysinCabind"/>
    <property type="match status" value="6"/>
</dbReference>
<feature type="compositionally biased region" description="Basic and acidic residues" evidence="3">
    <location>
        <begin position="141"/>
        <end position="160"/>
    </location>
</feature>
<name>A0A6I3J345_9ACTN</name>
<keyword evidence="2" id="KW-0964">Secreted</keyword>
<dbReference type="InterPro" id="IPR001343">
    <property type="entry name" value="Hemolysn_Ca-bd"/>
</dbReference>
<evidence type="ECO:0000313" key="4">
    <source>
        <dbReference type="EMBL" id="MTB95006.1"/>
    </source>
</evidence>
<dbReference type="Gene3D" id="2.150.10.10">
    <property type="entry name" value="Serralysin-like metalloprotease, C-terminal"/>
    <property type="match status" value="3"/>
</dbReference>
<dbReference type="PANTHER" id="PTHR38340">
    <property type="entry name" value="S-LAYER PROTEIN"/>
    <property type="match status" value="1"/>
</dbReference>
<dbReference type="PANTHER" id="PTHR38340:SF1">
    <property type="entry name" value="S-LAYER PROTEIN"/>
    <property type="match status" value="1"/>
</dbReference>
<dbReference type="EMBL" id="WLCI01000008">
    <property type="protein sequence ID" value="MTB95006.1"/>
    <property type="molecule type" value="Genomic_DNA"/>
</dbReference>
<dbReference type="GO" id="GO:0005509">
    <property type="term" value="F:calcium ion binding"/>
    <property type="evidence" value="ECO:0007669"/>
    <property type="project" value="InterPro"/>
</dbReference>
<evidence type="ECO:0008006" key="6">
    <source>
        <dbReference type="Google" id="ProtNLM"/>
    </source>
</evidence>
<sequence length="432" mass="43222">MTASRTAPPTTSRRAARTLLGALAPGLVIGLATGLLLTAPPGPAGAAGEPDPPPVTCDGLVATIVGTEDGETLVGTDGDDVIAALGGADRVEAGAGDDVVCGGDRADVLEGGPGADRLFGEREDTDPDVDLAGDVLVGGPGDDHLDGGYDPRGRPDRDQLSWRSAPRGVHLDLGDGVQGTATGEGHDTLVLIGSPVVIASQHADTVLGSPGRDRIHALGGGDRISTGAGDDEVVTDKLHSSTAPDVVRTGTGDDRVWTTVGADRVFLGPGRDSGGGGGTGVRLHGGPGGDYLDAIVGASPGAVVHGDGGPDHLSLGSTPALSGRGVLVDLGRGVVRPRHRPAWSGGVVGIESLFVSGDARWTVRGTPGPDTVRAPVAEHPVVARLGRGADDVEGGLSADLLDGGPGRDRVDGGPGRDRCLHAEVAPRCEVRR</sequence>
<evidence type="ECO:0000256" key="1">
    <source>
        <dbReference type="ARBA" id="ARBA00004613"/>
    </source>
</evidence>
<gene>
    <name evidence="4" type="ORF">GGQ22_07895</name>
</gene>
<evidence type="ECO:0000256" key="3">
    <source>
        <dbReference type="SAM" id="MobiDB-lite"/>
    </source>
</evidence>
<keyword evidence="5" id="KW-1185">Reference proteome</keyword>
<comment type="caution">
    <text evidence="4">The sequence shown here is derived from an EMBL/GenBank/DDBJ whole genome shotgun (WGS) entry which is preliminary data.</text>
</comment>
<organism evidence="4 5">
    <name type="scientific">Nocardioides marmotae</name>
    <dbReference type="NCBI Taxonomy" id="2663857"/>
    <lineage>
        <taxon>Bacteria</taxon>
        <taxon>Bacillati</taxon>
        <taxon>Actinomycetota</taxon>
        <taxon>Actinomycetes</taxon>
        <taxon>Propionibacteriales</taxon>
        <taxon>Nocardioidaceae</taxon>
        <taxon>Nocardioides</taxon>
    </lineage>
</organism>
<comment type="subcellular location">
    <subcellularLocation>
        <location evidence="1">Secreted</location>
    </subcellularLocation>
</comment>
<dbReference type="InterPro" id="IPR011049">
    <property type="entry name" value="Serralysin-like_metalloprot_C"/>
</dbReference>
<dbReference type="AlphaFoldDB" id="A0A6I3J345"/>
<dbReference type="SUPFAM" id="SSF51120">
    <property type="entry name" value="beta-Roll"/>
    <property type="match status" value="3"/>
</dbReference>
<proteinExistence type="predicted"/>
<feature type="compositionally biased region" description="Basic and acidic residues" evidence="3">
    <location>
        <begin position="405"/>
        <end position="416"/>
    </location>
</feature>
<evidence type="ECO:0000256" key="2">
    <source>
        <dbReference type="ARBA" id="ARBA00022525"/>
    </source>
</evidence>
<protein>
    <recommendedName>
        <fullName evidence="6">Calcium-binding protein</fullName>
    </recommendedName>
</protein>